<keyword evidence="1" id="KW-1133">Transmembrane helix</keyword>
<protein>
    <submittedName>
        <fullName evidence="2">Uncharacterized protein</fullName>
    </submittedName>
</protein>
<evidence type="ECO:0000256" key="1">
    <source>
        <dbReference type="SAM" id="Phobius"/>
    </source>
</evidence>
<gene>
    <name evidence="2" type="ORF">GIS00_08010</name>
</gene>
<evidence type="ECO:0000313" key="2">
    <source>
        <dbReference type="EMBL" id="MTD13885.1"/>
    </source>
</evidence>
<comment type="caution">
    <text evidence="2">The sequence shown here is derived from an EMBL/GenBank/DDBJ whole genome shotgun (WGS) entry which is preliminary data.</text>
</comment>
<evidence type="ECO:0000313" key="3">
    <source>
        <dbReference type="Proteomes" id="UP000460221"/>
    </source>
</evidence>
<reference evidence="2 3" key="1">
    <citation type="submission" date="2019-11" db="EMBL/GenBank/DDBJ databases">
        <authorList>
            <person name="Jiang L.-Q."/>
        </authorList>
    </citation>
    <scope>NUCLEOTIDE SEQUENCE [LARGE SCALE GENOMIC DNA]</scope>
    <source>
        <strain evidence="2 3">YIM 132087</strain>
    </source>
</reference>
<feature type="transmembrane region" description="Helical" evidence="1">
    <location>
        <begin position="146"/>
        <end position="168"/>
    </location>
</feature>
<dbReference type="AlphaFoldDB" id="A0A7K1FID3"/>
<dbReference type="RefSeq" id="WP_154767636.1">
    <property type="nucleotide sequence ID" value="NZ_WLYK01000001.1"/>
</dbReference>
<dbReference type="EMBL" id="WLYK01000001">
    <property type="protein sequence ID" value="MTD13885.1"/>
    <property type="molecule type" value="Genomic_DNA"/>
</dbReference>
<dbReference type="Proteomes" id="UP000460221">
    <property type="component" value="Unassembled WGS sequence"/>
</dbReference>
<keyword evidence="3" id="KW-1185">Reference proteome</keyword>
<feature type="transmembrane region" description="Helical" evidence="1">
    <location>
        <begin position="42"/>
        <end position="63"/>
    </location>
</feature>
<accession>A0A7K1FID3</accession>
<name>A0A7K1FID3_9ACTN</name>
<proteinExistence type="predicted"/>
<feature type="transmembrane region" description="Helical" evidence="1">
    <location>
        <begin position="75"/>
        <end position="96"/>
    </location>
</feature>
<sequence>MTSGSEGQSSMINETYRFAYDLADARLKEQLQTIADLRTRSAGLLAAAAIGTSFTAGLGLFGADQSSPEYLLPTWATWVLAAVVLSVGGCAMFVLFPVKRWAFGINALDVLDEESRRDANKILRMATVSASRAADRNQPLIERRFNAYRAGVALLVGEVAVLMIAIGVGRP</sequence>
<keyword evidence="1" id="KW-0472">Membrane</keyword>
<organism evidence="2 3">
    <name type="scientific">Nakamurella alba</name>
    <dbReference type="NCBI Taxonomy" id="2665158"/>
    <lineage>
        <taxon>Bacteria</taxon>
        <taxon>Bacillati</taxon>
        <taxon>Actinomycetota</taxon>
        <taxon>Actinomycetes</taxon>
        <taxon>Nakamurellales</taxon>
        <taxon>Nakamurellaceae</taxon>
        <taxon>Nakamurella</taxon>
    </lineage>
</organism>
<keyword evidence="1" id="KW-0812">Transmembrane</keyword>